<dbReference type="InterPro" id="IPR025272">
    <property type="entry name" value="SocA_Panacea"/>
</dbReference>
<dbReference type="EMBL" id="SUYD01000001">
    <property type="protein sequence ID" value="MBE6264853.1"/>
    <property type="molecule type" value="Genomic_DNA"/>
</dbReference>
<evidence type="ECO:0000259" key="1">
    <source>
        <dbReference type="Pfam" id="PF13274"/>
    </source>
</evidence>
<dbReference type="GO" id="GO:0003677">
    <property type="term" value="F:DNA binding"/>
    <property type="evidence" value="ECO:0007669"/>
    <property type="project" value="InterPro"/>
</dbReference>
<feature type="domain" description="Antitoxin SocA-like Panacea" evidence="1">
    <location>
        <begin position="206"/>
        <end position="310"/>
    </location>
</feature>
<reference evidence="2" key="1">
    <citation type="submission" date="2019-04" db="EMBL/GenBank/DDBJ databases">
        <title>Evolution of Biomass-Degrading Anaerobic Consortia Revealed by Metagenomics.</title>
        <authorList>
            <person name="Peng X."/>
        </authorList>
    </citation>
    <scope>NUCLEOTIDE SEQUENCE</scope>
    <source>
        <strain evidence="2">SIG141</strain>
    </source>
</reference>
<proteinExistence type="predicted"/>
<dbReference type="Gene3D" id="1.10.260.40">
    <property type="entry name" value="lambda repressor-like DNA-binding domains"/>
    <property type="match status" value="1"/>
</dbReference>
<evidence type="ECO:0000313" key="3">
    <source>
        <dbReference type="Proteomes" id="UP000763088"/>
    </source>
</evidence>
<organism evidence="2 3">
    <name type="scientific">Xylanibacter ruminicola</name>
    <name type="common">Prevotella ruminicola</name>
    <dbReference type="NCBI Taxonomy" id="839"/>
    <lineage>
        <taxon>Bacteria</taxon>
        <taxon>Pseudomonadati</taxon>
        <taxon>Bacteroidota</taxon>
        <taxon>Bacteroidia</taxon>
        <taxon>Bacteroidales</taxon>
        <taxon>Prevotellaceae</taxon>
        <taxon>Xylanibacter</taxon>
    </lineage>
</organism>
<sequence length="331" mass="38521">MEKYVELKSPFTGGKVKEICTIEEHEFRKEMFSVHVRYYVCEDTGEKFTTTEQDELLFNELYSQYRVNHGIPFPEEIKGIRLHYGLNYQQITKILGFGTNQYAQYEKGQIPSESNGKMLSAAMDRQFMLHLLESSRAEFDNAEYAKVYNLISTSENKVESEVQKRLIFRDIRRSIYNGFGTLSVSRVSEMVKYFIFAEGGIFPTKLNKEMFYADFLNYKLRGQSISGLQYQAIQYGPVPVHYDTIYDNINGICKDIVVSHNMESTRLSCESWDASVFTQEELDLLKQVSDKIRQMSTQEIIDKSHQEDAWLNNHEGNQLIPYSEAFTLKLV</sequence>
<dbReference type="AlphaFoldDB" id="A0A928BP72"/>
<dbReference type="Pfam" id="PF13274">
    <property type="entry name" value="SocA_Panacea"/>
    <property type="match status" value="1"/>
</dbReference>
<gene>
    <name evidence="2" type="ORF">E7102_00060</name>
</gene>
<comment type="caution">
    <text evidence="2">The sequence shown here is derived from an EMBL/GenBank/DDBJ whole genome shotgun (WGS) entry which is preliminary data.</text>
</comment>
<dbReference type="InterPro" id="IPR010982">
    <property type="entry name" value="Lambda_DNA-bd_dom_sf"/>
</dbReference>
<evidence type="ECO:0000313" key="2">
    <source>
        <dbReference type="EMBL" id="MBE6264853.1"/>
    </source>
</evidence>
<name>A0A928BP72_XYLRU</name>
<protein>
    <submittedName>
        <fullName evidence="2">DUF4065 domain-containing protein</fullName>
    </submittedName>
</protein>
<dbReference type="Proteomes" id="UP000763088">
    <property type="component" value="Unassembled WGS sequence"/>
</dbReference>
<accession>A0A928BP72</accession>